<comment type="caution">
    <text evidence="1">The sequence shown here is derived from an EMBL/GenBank/DDBJ whole genome shotgun (WGS) entry which is preliminary data.</text>
</comment>
<protein>
    <submittedName>
        <fullName evidence="1">Uncharacterized protein</fullName>
    </submittedName>
</protein>
<sequence>MNTWIHIKSLTKKGYLPPTLFESTLTGSGITDEDYRHAQTVWNYFNLKNMGEYHDFFVKCDVLQLADVFENYASIIMAWIVCTSSRHPELHGKAV</sequence>
<organism evidence="1 2">
    <name type="scientific">Araneus ventricosus</name>
    <name type="common">Orbweaver spider</name>
    <name type="synonym">Epeira ventricosa</name>
    <dbReference type="NCBI Taxonomy" id="182803"/>
    <lineage>
        <taxon>Eukaryota</taxon>
        <taxon>Metazoa</taxon>
        <taxon>Ecdysozoa</taxon>
        <taxon>Arthropoda</taxon>
        <taxon>Chelicerata</taxon>
        <taxon>Arachnida</taxon>
        <taxon>Araneae</taxon>
        <taxon>Araneomorphae</taxon>
        <taxon>Entelegynae</taxon>
        <taxon>Araneoidea</taxon>
        <taxon>Araneidae</taxon>
        <taxon>Araneus</taxon>
    </lineage>
</organism>
<evidence type="ECO:0000313" key="1">
    <source>
        <dbReference type="EMBL" id="GBM61880.1"/>
    </source>
</evidence>
<name>A0A4Y2H6Y6_ARAVE</name>
<reference evidence="1 2" key="1">
    <citation type="journal article" date="2019" name="Sci. Rep.">
        <title>Orb-weaving spider Araneus ventricosus genome elucidates the spidroin gene catalogue.</title>
        <authorList>
            <person name="Kono N."/>
            <person name="Nakamura H."/>
            <person name="Ohtoshi R."/>
            <person name="Moran D.A.P."/>
            <person name="Shinohara A."/>
            <person name="Yoshida Y."/>
            <person name="Fujiwara M."/>
            <person name="Mori M."/>
            <person name="Tomita M."/>
            <person name="Arakawa K."/>
        </authorList>
    </citation>
    <scope>NUCLEOTIDE SEQUENCE [LARGE SCALE GENOMIC DNA]</scope>
</reference>
<dbReference type="EMBL" id="BGPR01001789">
    <property type="protein sequence ID" value="GBM61880.1"/>
    <property type="molecule type" value="Genomic_DNA"/>
</dbReference>
<keyword evidence="2" id="KW-1185">Reference proteome</keyword>
<evidence type="ECO:0000313" key="2">
    <source>
        <dbReference type="Proteomes" id="UP000499080"/>
    </source>
</evidence>
<dbReference type="Proteomes" id="UP000499080">
    <property type="component" value="Unassembled WGS sequence"/>
</dbReference>
<proteinExistence type="predicted"/>
<accession>A0A4Y2H6Y6</accession>
<dbReference type="OrthoDB" id="414776at2759"/>
<dbReference type="AlphaFoldDB" id="A0A4Y2H6Y6"/>
<gene>
    <name evidence="1" type="ORF">AVEN_239148_1</name>
</gene>